<organism evidence="1">
    <name type="scientific">marine metagenome</name>
    <dbReference type="NCBI Taxonomy" id="408172"/>
    <lineage>
        <taxon>unclassified sequences</taxon>
        <taxon>metagenomes</taxon>
        <taxon>ecological metagenomes</taxon>
    </lineage>
</organism>
<protein>
    <submittedName>
        <fullName evidence="1">Uncharacterized protein</fullName>
    </submittedName>
</protein>
<accession>A0A382FTF9</accession>
<dbReference type="AlphaFoldDB" id="A0A382FTF9"/>
<evidence type="ECO:0000313" key="1">
    <source>
        <dbReference type="EMBL" id="SVB65447.1"/>
    </source>
</evidence>
<sequence length="38" mass="4437">MVFLNSYQRTEITSLFIILSVTEDEAFCKLSMNHVAVW</sequence>
<gene>
    <name evidence="1" type="ORF">METZ01_LOCUS218301</name>
</gene>
<dbReference type="EMBL" id="UINC01051367">
    <property type="protein sequence ID" value="SVB65447.1"/>
    <property type="molecule type" value="Genomic_DNA"/>
</dbReference>
<reference evidence="1" key="1">
    <citation type="submission" date="2018-05" db="EMBL/GenBank/DDBJ databases">
        <authorList>
            <person name="Lanie J.A."/>
            <person name="Ng W.-L."/>
            <person name="Kazmierczak K.M."/>
            <person name="Andrzejewski T.M."/>
            <person name="Davidsen T.M."/>
            <person name="Wayne K.J."/>
            <person name="Tettelin H."/>
            <person name="Glass J.I."/>
            <person name="Rusch D."/>
            <person name="Podicherti R."/>
            <person name="Tsui H.-C.T."/>
            <person name="Winkler M.E."/>
        </authorList>
    </citation>
    <scope>NUCLEOTIDE SEQUENCE</scope>
</reference>
<name>A0A382FTF9_9ZZZZ</name>
<proteinExistence type="predicted"/>